<reference evidence="9" key="1">
    <citation type="submission" date="2025-08" db="UniProtKB">
        <authorList>
            <consortium name="RefSeq"/>
        </authorList>
    </citation>
    <scope>IDENTIFICATION</scope>
    <source>
        <tissue evidence="9">Muscle</tissue>
    </source>
</reference>
<evidence type="ECO:0000256" key="4">
    <source>
        <dbReference type="PROSITE-ProRule" id="PRU00125"/>
    </source>
</evidence>
<evidence type="ECO:0000256" key="1">
    <source>
        <dbReference type="ARBA" id="ARBA00022723"/>
    </source>
</evidence>
<feature type="domain" description="LIM zinc-binding" evidence="6">
    <location>
        <begin position="148"/>
        <end position="207"/>
    </location>
</feature>
<feature type="domain" description="LIM zinc-binding" evidence="6">
    <location>
        <begin position="64"/>
        <end position="123"/>
    </location>
</feature>
<feature type="compositionally biased region" description="Polar residues" evidence="5">
    <location>
        <begin position="341"/>
        <end position="356"/>
    </location>
</feature>
<dbReference type="SUPFAM" id="SSF57716">
    <property type="entry name" value="Glucocorticoid receptor-like (DNA-binding domain)"/>
    <property type="match status" value="4"/>
</dbReference>
<dbReference type="Pfam" id="PF00412">
    <property type="entry name" value="LIM"/>
    <property type="match status" value="3"/>
</dbReference>
<name>A0ABM1TCE2_LIMPO</name>
<dbReference type="PANTHER" id="PTHR24213:SF9">
    <property type="entry name" value="UNCOORDINATED 115A, ISOFORM B-RELATED"/>
    <property type="match status" value="1"/>
</dbReference>
<feature type="domain" description="HP" evidence="7">
    <location>
        <begin position="466"/>
        <end position="531"/>
    </location>
</feature>
<dbReference type="Pfam" id="PF02209">
    <property type="entry name" value="VHP"/>
    <property type="match status" value="1"/>
</dbReference>
<proteinExistence type="predicted"/>
<dbReference type="InterPro" id="IPR036886">
    <property type="entry name" value="Villin_headpiece_dom_sf"/>
</dbReference>
<dbReference type="PROSITE" id="PS50023">
    <property type="entry name" value="LIM_DOMAIN_2"/>
    <property type="match status" value="3"/>
</dbReference>
<evidence type="ECO:0000313" key="8">
    <source>
        <dbReference type="Proteomes" id="UP000694941"/>
    </source>
</evidence>
<evidence type="ECO:0000256" key="3">
    <source>
        <dbReference type="ARBA" id="ARBA00023038"/>
    </source>
</evidence>
<feature type="region of interest" description="Disordered" evidence="5">
    <location>
        <begin position="291"/>
        <end position="356"/>
    </location>
</feature>
<dbReference type="PROSITE" id="PS00478">
    <property type="entry name" value="LIM_DOMAIN_1"/>
    <property type="match status" value="3"/>
</dbReference>
<evidence type="ECO:0000259" key="6">
    <source>
        <dbReference type="PROSITE" id="PS50023"/>
    </source>
</evidence>
<keyword evidence="3 4" id="KW-0440">LIM domain</keyword>
<dbReference type="Proteomes" id="UP000694941">
    <property type="component" value="Unplaced"/>
</dbReference>
<dbReference type="SMART" id="SM00132">
    <property type="entry name" value="LIM"/>
    <property type="match status" value="3"/>
</dbReference>
<keyword evidence="1 4" id="KW-0479">Metal-binding</keyword>
<dbReference type="SUPFAM" id="SSF47050">
    <property type="entry name" value="VHP, Villin headpiece domain"/>
    <property type="match status" value="1"/>
</dbReference>
<dbReference type="PANTHER" id="PTHR24213">
    <property type="entry name" value="ACTIN-BINDING LIM PROTEIN"/>
    <property type="match status" value="1"/>
</dbReference>
<feature type="domain" description="LIM zinc-binding" evidence="6">
    <location>
        <begin position="4"/>
        <end position="63"/>
    </location>
</feature>
<dbReference type="CDD" id="cd09329">
    <property type="entry name" value="LIM3_abLIM"/>
    <property type="match status" value="1"/>
</dbReference>
<dbReference type="CDD" id="cd09327">
    <property type="entry name" value="LIM1_abLIM"/>
    <property type="match status" value="1"/>
</dbReference>
<keyword evidence="2 4" id="KW-0862">Zinc</keyword>
<dbReference type="SMART" id="SM00153">
    <property type="entry name" value="VHP"/>
    <property type="match status" value="1"/>
</dbReference>
<keyword evidence="8" id="KW-1185">Reference proteome</keyword>
<accession>A0ABM1TCE2</accession>
<organism evidence="8 9">
    <name type="scientific">Limulus polyphemus</name>
    <name type="common">Atlantic horseshoe crab</name>
    <dbReference type="NCBI Taxonomy" id="6850"/>
    <lineage>
        <taxon>Eukaryota</taxon>
        <taxon>Metazoa</taxon>
        <taxon>Ecdysozoa</taxon>
        <taxon>Arthropoda</taxon>
        <taxon>Chelicerata</taxon>
        <taxon>Merostomata</taxon>
        <taxon>Xiphosura</taxon>
        <taxon>Limulidae</taxon>
        <taxon>Limulus</taxon>
    </lineage>
</organism>
<dbReference type="GeneID" id="106469342"/>
<evidence type="ECO:0000313" key="9">
    <source>
        <dbReference type="RefSeq" id="XP_022253548.1"/>
    </source>
</evidence>
<gene>
    <name evidence="9" type="primary">LOC106469342</name>
</gene>
<dbReference type="CDD" id="cd09328">
    <property type="entry name" value="LIM2_abLIM"/>
    <property type="match status" value="1"/>
</dbReference>
<dbReference type="PROSITE" id="PS51089">
    <property type="entry name" value="HP"/>
    <property type="match status" value="1"/>
</dbReference>
<evidence type="ECO:0000259" key="7">
    <source>
        <dbReference type="PROSITE" id="PS51089"/>
    </source>
</evidence>
<sequence>MGKINCEACKKKCSGNALRVQDKYFHEDCFKCKVCSTSLASGGFFVKDDTYYCTKDYHKNFGTKCAACGDYVEGEVVSALGNTYHQNCFICGRCRQPFPTGEKVTFTGKEYLCTKCLQIPEVMTQAHDDGIQEEQQEEGIESSVESGQTCAGCDQELKEGQALIALEKPWHVWCFKCTTCGTVLHGEYMGKDGLPYCEKHYQKLFGVKCMQCDFYVTGKVLQLRFCGSERKRRWSSSSKEIVIDETDFEDEVEEDPRLKKEEEELSKIASGIGKVFLKTVQEREKIRAWKKSHIDPRNASRVPSATHEVPVKLRYDSPVNASPSRATDRPRPWEEDEFDRGSSNRSSLGKSGRTTPTYNVVSSLRAVPKPGYGFATKSATLPVGGRDYVAGDFSFGKLMNMENTDFSSARSDVSGISGQDQQEVNHSAVGGFRNTPISDVYGGFRYTSYSPHFRRSMPNVTFHLSNEPPKLYPYHLLMITNYRLPPDVDRCHLERHLSNQEFQQIFHMSRMQFYRMSEWRRNDLKRRAKLF</sequence>
<dbReference type="Gene3D" id="1.10.950.10">
    <property type="entry name" value="Villin headpiece domain"/>
    <property type="match status" value="1"/>
</dbReference>
<evidence type="ECO:0000256" key="2">
    <source>
        <dbReference type="ARBA" id="ARBA00022833"/>
    </source>
</evidence>
<dbReference type="InterPro" id="IPR051618">
    <property type="entry name" value="Actin-binding_LIM"/>
</dbReference>
<evidence type="ECO:0000256" key="5">
    <source>
        <dbReference type="SAM" id="MobiDB-lite"/>
    </source>
</evidence>
<dbReference type="InterPro" id="IPR003128">
    <property type="entry name" value="Villin_headpiece"/>
</dbReference>
<dbReference type="Gene3D" id="2.10.110.10">
    <property type="entry name" value="Cysteine Rich Protein"/>
    <property type="match status" value="3"/>
</dbReference>
<dbReference type="InterPro" id="IPR001781">
    <property type="entry name" value="Znf_LIM"/>
</dbReference>
<dbReference type="RefSeq" id="XP_022253548.1">
    <property type="nucleotide sequence ID" value="XM_022397840.1"/>
</dbReference>
<protein>
    <submittedName>
        <fullName evidence="9">Actin-binding LIM protein 1-like</fullName>
    </submittedName>
</protein>